<dbReference type="InterPro" id="IPR036955">
    <property type="entry name" value="AP2/ERF_dom_sf"/>
</dbReference>
<evidence type="ECO:0000256" key="2">
    <source>
        <dbReference type="ARBA" id="ARBA00023015"/>
    </source>
</evidence>
<dbReference type="SMART" id="SM00380">
    <property type="entry name" value="AP2"/>
    <property type="match status" value="1"/>
</dbReference>
<dbReference type="InterPro" id="IPR001471">
    <property type="entry name" value="AP2/ERF_dom"/>
</dbReference>
<reference evidence="9" key="2">
    <citation type="submission" date="2020-11" db="EMBL/GenBank/DDBJ databases">
        <authorList>
            <person name="Cecchin M."/>
            <person name="Marcolungo L."/>
            <person name="Rossato M."/>
            <person name="Girolomoni L."/>
            <person name="Cosentino E."/>
            <person name="Cuine S."/>
            <person name="Li-Beisson Y."/>
            <person name="Delledonne M."/>
            <person name="Ballottari M."/>
        </authorList>
    </citation>
    <scope>NUCLEOTIDE SEQUENCE</scope>
    <source>
        <strain evidence="9">211/11P</strain>
        <tissue evidence="9">Whole cell</tissue>
    </source>
</reference>
<dbReference type="GO" id="GO:0003677">
    <property type="term" value="F:DNA binding"/>
    <property type="evidence" value="ECO:0007669"/>
    <property type="project" value="UniProtKB-KW"/>
</dbReference>
<evidence type="ECO:0000313" key="9">
    <source>
        <dbReference type="EMBL" id="KAI3438685.1"/>
    </source>
</evidence>
<keyword evidence="3" id="KW-0238">DNA-binding</keyword>
<keyword evidence="5" id="KW-0539">Nucleus</keyword>
<feature type="signal peptide" evidence="7">
    <location>
        <begin position="1"/>
        <end position="30"/>
    </location>
</feature>
<evidence type="ECO:0000256" key="5">
    <source>
        <dbReference type="ARBA" id="ARBA00023242"/>
    </source>
</evidence>
<feature type="domain" description="AP2/ERF" evidence="8">
    <location>
        <begin position="58"/>
        <end position="119"/>
    </location>
</feature>
<sequence length="259" mass="27051">MCASGTPHPEQASFLRRLALCVANVVACTASTHISALAGDQGSQQPRARFKPPAGRSGLKGVTKHKRTQRYEAHCWSDNKQVYLGAFDVPEQAACAHDIAVLRCRGAPQGGGGASLNFPVEWYAGLTPQLAPMSQGELVTALREYSKQLRRPQAAADSATSARSPERAASRASHGASSGEVASAFGPFCSSAPAPATSAVVGGAPTVYERTVRVVAAAASPAGVGTPPQHQVQAAVWPDLAAALPSCRLGPWHLRLWLR</sequence>
<protein>
    <recommendedName>
        <fullName evidence="8">AP2/ERF domain-containing protein</fullName>
    </recommendedName>
</protein>
<dbReference type="EMBL" id="SIDB01000001">
    <property type="protein sequence ID" value="KAI3438685.1"/>
    <property type="molecule type" value="Genomic_DNA"/>
</dbReference>
<feature type="chain" id="PRO_5039016750" description="AP2/ERF domain-containing protein" evidence="7">
    <location>
        <begin position="31"/>
        <end position="259"/>
    </location>
</feature>
<evidence type="ECO:0000256" key="3">
    <source>
        <dbReference type="ARBA" id="ARBA00023125"/>
    </source>
</evidence>
<proteinExistence type="predicted"/>
<dbReference type="AlphaFoldDB" id="A0A9D4Z2A2"/>
<evidence type="ECO:0000313" key="10">
    <source>
        <dbReference type="Proteomes" id="UP001055712"/>
    </source>
</evidence>
<dbReference type="PROSITE" id="PS51032">
    <property type="entry name" value="AP2_ERF"/>
    <property type="match status" value="1"/>
</dbReference>
<feature type="region of interest" description="Disordered" evidence="6">
    <location>
        <begin position="39"/>
        <end position="63"/>
    </location>
</feature>
<dbReference type="GO" id="GO:0005634">
    <property type="term" value="C:nucleus"/>
    <property type="evidence" value="ECO:0007669"/>
    <property type="project" value="UniProtKB-SubCell"/>
</dbReference>
<keyword evidence="10" id="KW-1185">Reference proteome</keyword>
<name>A0A9D4Z2A2_CHLVU</name>
<keyword evidence="7" id="KW-0732">Signal</keyword>
<dbReference type="GO" id="GO:0003700">
    <property type="term" value="F:DNA-binding transcription factor activity"/>
    <property type="evidence" value="ECO:0007669"/>
    <property type="project" value="InterPro"/>
</dbReference>
<dbReference type="PANTHER" id="PTHR32467:SF90">
    <property type="entry name" value="AP2-LIKE ETHYLENE-RESPONSIVE TRANSCRIPTION FACTOR AIL1"/>
    <property type="match status" value="1"/>
</dbReference>
<organism evidence="9 10">
    <name type="scientific">Chlorella vulgaris</name>
    <name type="common">Green alga</name>
    <dbReference type="NCBI Taxonomy" id="3077"/>
    <lineage>
        <taxon>Eukaryota</taxon>
        <taxon>Viridiplantae</taxon>
        <taxon>Chlorophyta</taxon>
        <taxon>core chlorophytes</taxon>
        <taxon>Trebouxiophyceae</taxon>
        <taxon>Chlorellales</taxon>
        <taxon>Chlorellaceae</taxon>
        <taxon>Chlorella clade</taxon>
        <taxon>Chlorella</taxon>
    </lineage>
</organism>
<evidence type="ECO:0000256" key="4">
    <source>
        <dbReference type="ARBA" id="ARBA00023163"/>
    </source>
</evidence>
<feature type="region of interest" description="Disordered" evidence="6">
    <location>
        <begin position="150"/>
        <end position="175"/>
    </location>
</feature>
<comment type="caution">
    <text evidence="9">The sequence shown here is derived from an EMBL/GenBank/DDBJ whole genome shotgun (WGS) entry which is preliminary data.</text>
</comment>
<comment type="subcellular location">
    <subcellularLocation>
        <location evidence="1">Nucleus</location>
    </subcellularLocation>
</comment>
<dbReference type="SUPFAM" id="SSF54171">
    <property type="entry name" value="DNA-binding domain"/>
    <property type="match status" value="1"/>
</dbReference>
<reference evidence="9" key="1">
    <citation type="journal article" date="2019" name="Plant J.">
        <title>Chlorella vulgaris genome assembly and annotation reveals the molecular basis for metabolic acclimation to high light conditions.</title>
        <authorList>
            <person name="Cecchin M."/>
            <person name="Marcolungo L."/>
            <person name="Rossato M."/>
            <person name="Girolomoni L."/>
            <person name="Cosentino E."/>
            <person name="Cuine S."/>
            <person name="Li-Beisson Y."/>
            <person name="Delledonne M."/>
            <person name="Ballottari M."/>
        </authorList>
    </citation>
    <scope>NUCLEOTIDE SEQUENCE</scope>
    <source>
        <strain evidence="9">211/11P</strain>
    </source>
</reference>
<evidence type="ECO:0000256" key="1">
    <source>
        <dbReference type="ARBA" id="ARBA00004123"/>
    </source>
</evidence>
<dbReference type="InterPro" id="IPR016177">
    <property type="entry name" value="DNA-bd_dom_sf"/>
</dbReference>
<evidence type="ECO:0000256" key="7">
    <source>
        <dbReference type="SAM" id="SignalP"/>
    </source>
</evidence>
<keyword evidence="4" id="KW-0804">Transcription</keyword>
<keyword evidence="2" id="KW-0805">Transcription regulation</keyword>
<dbReference type="Gene3D" id="3.30.730.10">
    <property type="entry name" value="AP2/ERF domain"/>
    <property type="match status" value="1"/>
</dbReference>
<evidence type="ECO:0000256" key="6">
    <source>
        <dbReference type="SAM" id="MobiDB-lite"/>
    </source>
</evidence>
<accession>A0A9D4Z2A2</accession>
<evidence type="ECO:0000259" key="8">
    <source>
        <dbReference type="PROSITE" id="PS51032"/>
    </source>
</evidence>
<dbReference type="PANTHER" id="PTHR32467">
    <property type="entry name" value="AP2-LIKE ETHYLENE-RESPONSIVE TRANSCRIPTION FACTOR"/>
    <property type="match status" value="1"/>
</dbReference>
<dbReference type="OrthoDB" id="515794at2759"/>
<dbReference type="Proteomes" id="UP001055712">
    <property type="component" value="Unassembled WGS sequence"/>
</dbReference>
<gene>
    <name evidence="9" type="ORF">D9Q98_001105</name>
</gene>